<proteinExistence type="predicted"/>
<comment type="caution">
    <text evidence="2">The sequence shown here is derived from an EMBL/GenBank/DDBJ whole genome shotgun (WGS) entry which is preliminary data.</text>
</comment>
<evidence type="ECO:0000313" key="2">
    <source>
        <dbReference type="EMBL" id="TPD71209.1"/>
    </source>
</evidence>
<keyword evidence="1" id="KW-0732">Signal</keyword>
<reference evidence="2 3" key="2">
    <citation type="submission" date="2019-06" db="EMBL/GenBank/DDBJ databases">
        <authorList>
            <person name="Seo Y."/>
        </authorList>
    </citation>
    <scope>NUCLEOTIDE SEQUENCE [LARGE SCALE GENOMIC DNA]</scope>
    <source>
        <strain evidence="2 3">MaA-Y11</strain>
    </source>
</reference>
<reference evidence="2 3" key="1">
    <citation type="submission" date="2019-06" db="EMBL/GenBank/DDBJ databases">
        <title>Flavobacterium sp. MaA-Y11 from geoumgang.</title>
        <authorList>
            <person name="Jeong S."/>
        </authorList>
    </citation>
    <scope>NUCLEOTIDE SEQUENCE [LARGE SCALE GENOMIC DNA]</scope>
    <source>
        <strain evidence="2 3">MaA-Y11</strain>
    </source>
</reference>
<dbReference type="EMBL" id="VFJE01000051">
    <property type="protein sequence ID" value="TPD71209.1"/>
    <property type="molecule type" value="Genomic_DNA"/>
</dbReference>
<feature type="chain" id="PRO_5021266245" description="GLPGLI family protein" evidence="1">
    <location>
        <begin position="19"/>
        <end position="310"/>
    </location>
</feature>
<gene>
    <name evidence="2" type="ORF">FJA49_04740</name>
</gene>
<feature type="signal peptide" evidence="1">
    <location>
        <begin position="1"/>
        <end position="18"/>
    </location>
</feature>
<keyword evidence="3" id="KW-1185">Reference proteome</keyword>
<sequence length="310" mass="35322">MKRALLLFFLMTIGYCNAQDILADKGVMTLATNEKIKFETLELAGKQFRYIEPATGEKKEIAMNTVKSVDDEKHNRVFTNRNIIISNELSQGILVEKTKADTIAKKPAPKKEDPAFTPNGYPNGIYHTKEDFINKMPSSTALVIPKELVGFEKEEIVDHIPSDCYFYLKNEDKKLKKVFAVCYKGEMYFQTQAILSNRNKTDRAQTNYYPNGFVRVKTMGENYYYTEASLANKWARGFALNGGAVGGAIGSTLENLKGIVWDVKNKEFNIFKNCNDYNDFIRVLYPEGVQECKKHQPDLSKVREAINIIK</sequence>
<evidence type="ECO:0000313" key="3">
    <source>
        <dbReference type="Proteomes" id="UP000319175"/>
    </source>
</evidence>
<dbReference type="RefSeq" id="WP_139999387.1">
    <property type="nucleotide sequence ID" value="NZ_VFJE01000051.1"/>
</dbReference>
<evidence type="ECO:0000256" key="1">
    <source>
        <dbReference type="SAM" id="SignalP"/>
    </source>
</evidence>
<dbReference type="Proteomes" id="UP000319175">
    <property type="component" value="Unassembled WGS sequence"/>
</dbReference>
<protein>
    <recommendedName>
        <fullName evidence="4">GLPGLI family protein</fullName>
    </recommendedName>
</protein>
<dbReference type="AlphaFoldDB" id="A0A501QEA4"/>
<accession>A0A501QEA4</accession>
<dbReference type="OrthoDB" id="707246at2"/>
<name>A0A501QEA4_9FLAO</name>
<organism evidence="2 3">
    <name type="scientific">Flavobacterium microcysteis</name>
    <dbReference type="NCBI Taxonomy" id="2596891"/>
    <lineage>
        <taxon>Bacteria</taxon>
        <taxon>Pseudomonadati</taxon>
        <taxon>Bacteroidota</taxon>
        <taxon>Flavobacteriia</taxon>
        <taxon>Flavobacteriales</taxon>
        <taxon>Flavobacteriaceae</taxon>
        <taxon>Flavobacterium</taxon>
    </lineage>
</organism>
<evidence type="ECO:0008006" key="4">
    <source>
        <dbReference type="Google" id="ProtNLM"/>
    </source>
</evidence>